<sequence length="661" mass="77615">MHYTKLILALILSIILSSCATEHSKIIVAEFGNQKIYLGEFEKAYTKNSGGIEKAKSDSFPSYQKFMDLYLNYRMKLRDGKVRGYENDEDMQKEYVDYKTNIGKTLFLERELYEPNLKQLYERRKVEFRASHIFFREDSNWTKEKIITLAKKLIDSLNKGADFAKLAREYSKDEYTAPRGGDVYYFTAGRINSSAIEDAIYSLDVNQIYPEPVYSGFGWHILKLTEKHPRRPSIKCSHILIRTEDSTGVQDTAKAYKKIKEIEDELKKGADFGELALKYSEDPGSKNQRGELGFFERGRMVPEFDEAAFKLKVGEVSPIVKTQFGYHLIKLIDEQKPKTYEEEKEDLREMFKRVRYKSEYEKLIDKLKKELSYSIDNETINQLNNKNNDSIKITVGYKETNFYKKNGSKPLIKLKNKIFDVDSLFSFMSKNPTYLGQYLDDKLLEKAINQYSSEILVREKALNYDKEDKEFAQLMDEYKNGMYLFKILEEEVWTKVDIDSNKTKLFWEKNKEKFVWPNRVEFKEIYVNSDSVKNVVENLLKNGASFDSLYNKYNQRTGYENKPGFYGLVDVNSNELSKKANALKEVGQISDPFKFQEGWSIVKLIRKDSARQKTYDEAKVEATSMFQEFESKRLEDEYISKLKNLYKPKVYYEELKKAFKD</sequence>
<evidence type="ECO:0000259" key="3">
    <source>
        <dbReference type="PROSITE" id="PS50198"/>
    </source>
</evidence>
<proteinExistence type="predicted"/>
<dbReference type="PANTHER" id="PTHR47245">
    <property type="entry name" value="PEPTIDYLPROLYL ISOMERASE"/>
    <property type="match status" value="1"/>
</dbReference>
<dbReference type="RefSeq" id="WP_321534809.1">
    <property type="nucleotide sequence ID" value="NZ_JARGDL010000002.1"/>
</dbReference>
<dbReference type="InterPro" id="IPR046357">
    <property type="entry name" value="PPIase_dom_sf"/>
</dbReference>
<dbReference type="EC" id="5.2.1.8" evidence="4"/>
<dbReference type="PROSITE" id="PS51257">
    <property type="entry name" value="PROKAR_LIPOPROTEIN"/>
    <property type="match status" value="1"/>
</dbReference>
<evidence type="ECO:0000256" key="1">
    <source>
        <dbReference type="PROSITE-ProRule" id="PRU00278"/>
    </source>
</evidence>
<keyword evidence="5" id="KW-1185">Reference proteome</keyword>
<feature type="domain" description="PpiC" evidence="3">
    <location>
        <begin position="125"/>
        <end position="226"/>
    </location>
</feature>
<dbReference type="Pfam" id="PF13145">
    <property type="entry name" value="Rotamase_2"/>
    <property type="match status" value="1"/>
</dbReference>
<dbReference type="SUPFAM" id="SSF54534">
    <property type="entry name" value="FKBP-like"/>
    <property type="match status" value="3"/>
</dbReference>
<reference evidence="4" key="1">
    <citation type="submission" date="2023-03" db="EMBL/GenBank/DDBJ databases">
        <title>Stygiobacter electus gen. nov., sp. nov., facultatively anaerobic thermotolerant bacterium of the class Ignavibacteria from a well of Yessentuki mineral water deposit.</title>
        <authorList>
            <person name="Podosokorskaya O.A."/>
            <person name="Elcheninov A.G."/>
            <person name="Petrova N.F."/>
            <person name="Zavarzina D.G."/>
            <person name="Kublanov I.V."/>
            <person name="Merkel A.Y."/>
        </authorList>
    </citation>
    <scope>NUCLEOTIDE SEQUENCE</scope>
    <source>
        <strain evidence="4">09-Me</strain>
    </source>
</reference>
<dbReference type="AlphaFoldDB" id="A0AAE3NYL7"/>
<keyword evidence="2" id="KW-0732">Signal</keyword>
<feature type="domain" description="PpiC" evidence="3">
    <location>
        <begin position="231"/>
        <end position="333"/>
    </location>
</feature>
<protein>
    <submittedName>
        <fullName evidence="4">Peptidylprolyl isomerase</fullName>
        <ecNumber evidence="4">5.2.1.8</ecNumber>
    </submittedName>
</protein>
<feature type="signal peptide" evidence="2">
    <location>
        <begin position="1"/>
        <end position="20"/>
    </location>
</feature>
<keyword evidence="1 4" id="KW-0413">Isomerase</keyword>
<dbReference type="Pfam" id="PF13616">
    <property type="entry name" value="Rotamase_3"/>
    <property type="match status" value="1"/>
</dbReference>
<dbReference type="InterPro" id="IPR000297">
    <property type="entry name" value="PPIase_PpiC"/>
</dbReference>
<feature type="domain" description="PpiC" evidence="3">
    <location>
        <begin position="517"/>
        <end position="606"/>
    </location>
</feature>
<dbReference type="Proteomes" id="UP001221302">
    <property type="component" value="Unassembled WGS sequence"/>
</dbReference>
<dbReference type="Gene3D" id="3.10.50.40">
    <property type="match status" value="3"/>
</dbReference>
<comment type="caution">
    <text evidence="4">The sequence shown here is derived from an EMBL/GenBank/DDBJ whole genome shotgun (WGS) entry which is preliminary data.</text>
</comment>
<accession>A0AAE3NYL7</accession>
<dbReference type="GO" id="GO:0003755">
    <property type="term" value="F:peptidyl-prolyl cis-trans isomerase activity"/>
    <property type="evidence" value="ECO:0007669"/>
    <property type="project" value="UniProtKB-KW"/>
</dbReference>
<dbReference type="EMBL" id="JARGDL010000002">
    <property type="protein sequence ID" value="MDF1611044.1"/>
    <property type="molecule type" value="Genomic_DNA"/>
</dbReference>
<evidence type="ECO:0000256" key="2">
    <source>
        <dbReference type="SAM" id="SignalP"/>
    </source>
</evidence>
<gene>
    <name evidence="4" type="ORF">P0M35_02705</name>
</gene>
<evidence type="ECO:0000313" key="5">
    <source>
        <dbReference type="Proteomes" id="UP001221302"/>
    </source>
</evidence>
<name>A0AAE3NYL7_9BACT</name>
<dbReference type="PANTHER" id="PTHR47245:SF2">
    <property type="entry name" value="PEPTIDYL-PROLYL CIS-TRANS ISOMERASE HP_0175-RELATED"/>
    <property type="match status" value="1"/>
</dbReference>
<evidence type="ECO:0000313" key="4">
    <source>
        <dbReference type="EMBL" id="MDF1611044.1"/>
    </source>
</evidence>
<keyword evidence="1" id="KW-0697">Rotamase</keyword>
<feature type="chain" id="PRO_5041926139" evidence="2">
    <location>
        <begin position="21"/>
        <end position="661"/>
    </location>
</feature>
<dbReference type="PROSITE" id="PS01096">
    <property type="entry name" value="PPIC_PPIASE_1"/>
    <property type="match status" value="1"/>
</dbReference>
<dbReference type="InterPro" id="IPR023058">
    <property type="entry name" value="PPIase_PpiC_CS"/>
</dbReference>
<dbReference type="PROSITE" id="PS50198">
    <property type="entry name" value="PPIC_PPIASE_2"/>
    <property type="match status" value="3"/>
</dbReference>
<organism evidence="4 5">
    <name type="scientific">Stygiobacter electus</name>
    <dbReference type="NCBI Taxonomy" id="3032292"/>
    <lineage>
        <taxon>Bacteria</taxon>
        <taxon>Pseudomonadati</taxon>
        <taxon>Ignavibacteriota</taxon>
        <taxon>Ignavibacteria</taxon>
        <taxon>Ignavibacteriales</taxon>
        <taxon>Melioribacteraceae</taxon>
        <taxon>Stygiobacter</taxon>
    </lineage>
</organism>
<dbReference type="InterPro" id="IPR050245">
    <property type="entry name" value="PrsA_foldase"/>
</dbReference>